<evidence type="ECO:0008006" key="5">
    <source>
        <dbReference type="Google" id="ProtNLM"/>
    </source>
</evidence>
<evidence type="ECO:0000256" key="1">
    <source>
        <dbReference type="SAM" id="MobiDB-lite"/>
    </source>
</evidence>
<organism evidence="3 4">
    <name type="scientific">Mycolicibacter hiberniae</name>
    <dbReference type="NCBI Taxonomy" id="29314"/>
    <lineage>
        <taxon>Bacteria</taxon>
        <taxon>Bacillati</taxon>
        <taxon>Actinomycetota</taxon>
        <taxon>Actinomycetes</taxon>
        <taxon>Mycobacteriales</taxon>
        <taxon>Mycobacteriaceae</taxon>
        <taxon>Mycolicibacter</taxon>
    </lineage>
</organism>
<keyword evidence="4" id="KW-1185">Reference proteome</keyword>
<evidence type="ECO:0000256" key="2">
    <source>
        <dbReference type="SAM" id="SignalP"/>
    </source>
</evidence>
<dbReference type="EMBL" id="AP022609">
    <property type="protein sequence ID" value="BBZ23899.1"/>
    <property type="molecule type" value="Genomic_DNA"/>
</dbReference>
<dbReference type="AlphaFoldDB" id="A0A7I7X229"/>
<feature type="region of interest" description="Disordered" evidence="1">
    <location>
        <begin position="76"/>
        <end position="95"/>
    </location>
</feature>
<gene>
    <name evidence="3" type="ORF">MHIB_23170</name>
</gene>
<feature type="signal peptide" evidence="2">
    <location>
        <begin position="1"/>
        <end position="33"/>
    </location>
</feature>
<dbReference type="Proteomes" id="UP000467260">
    <property type="component" value="Chromosome"/>
</dbReference>
<evidence type="ECO:0000313" key="4">
    <source>
        <dbReference type="Proteomes" id="UP000467260"/>
    </source>
</evidence>
<name>A0A7I7X229_9MYCO</name>
<feature type="chain" id="PRO_5029526256" description="Chitin-binding type-2 domain-containing protein" evidence="2">
    <location>
        <begin position="34"/>
        <end position="95"/>
    </location>
</feature>
<reference evidence="3 4" key="1">
    <citation type="journal article" date="2019" name="Emerg. Microbes Infect.">
        <title>Comprehensive subspecies identification of 175 nontuberculous mycobacteria species based on 7547 genomic profiles.</title>
        <authorList>
            <person name="Matsumoto Y."/>
            <person name="Kinjo T."/>
            <person name="Motooka D."/>
            <person name="Nabeya D."/>
            <person name="Jung N."/>
            <person name="Uechi K."/>
            <person name="Horii T."/>
            <person name="Iida T."/>
            <person name="Fujita J."/>
            <person name="Nakamura S."/>
        </authorList>
    </citation>
    <scope>NUCLEOTIDE SEQUENCE [LARGE SCALE GENOMIC DNA]</scope>
    <source>
        <strain evidence="3 4">JCM 13571</strain>
    </source>
</reference>
<proteinExistence type="predicted"/>
<keyword evidence="2" id="KW-0732">Signal</keyword>
<protein>
    <recommendedName>
        <fullName evidence="5">Chitin-binding type-2 domain-containing protein</fullName>
    </recommendedName>
</protein>
<sequence>MSVGGRCDAGVMMRVLLVAAVLAGGALAPPAAADPIPAYCYDQRLCDGDFGSTYYCPDTGRWVGPFGACDALVTGGYRPGGQRPNEGNWDAEDDW</sequence>
<dbReference type="KEGG" id="mhib:MHIB_23170"/>
<accession>A0A7I7X229</accession>
<evidence type="ECO:0000313" key="3">
    <source>
        <dbReference type="EMBL" id="BBZ23899.1"/>
    </source>
</evidence>